<proteinExistence type="predicted"/>
<dbReference type="EMBL" id="AYZH01000003">
    <property type="protein sequence ID" value="KRN02938.1"/>
    <property type="molecule type" value="Genomic_DNA"/>
</dbReference>
<evidence type="ECO:0000313" key="1">
    <source>
        <dbReference type="EMBL" id="KRN02938.1"/>
    </source>
</evidence>
<name>A0A0R2DRH5_9LACO</name>
<accession>A0A0R2DRH5</accession>
<comment type="caution">
    <text evidence="1">The sequence shown here is derived from an EMBL/GenBank/DDBJ whole genome shotgun (WGS) entry which is preliminary data.</text>
</comment>
<gene>
    <name evidence="1" type="ORF">FD13_GL001254</name>
</gene>
<dbReference type="Proteomes" id="UP000051589">
    <property type="component" value="Unassembled WGS sequence"/>
</dbReference>
<reference evidence="1 2" key="1">
    <citation type="journal article" date="2015" name="Genome Announc.">
        <title>Expanding the biotechnology potential of lactobacilli through comparative genomics of 213 strains and associated genera.</title>
        <authorList>
            <person name="Sun Z."/>
            <person name="Harris H.M."/>
            <person name="McCann A."/>
            <person name="Guo C."/>
            <person name="Argimon S."/>
            <person name="Zhang W."/>
            <person name="Yang X."/>
            <person name="Jeffery I.B."/>
            <person name="Cooney J.C."/>
            <person name="Kagawa T.F."/>
            <person name="Liu W."/>
            <person name="Song Y."/>
            <person name="Salvetti E."/>
            <person name="Wrobel A."/>
            <person name="Rasinkangas P."/>
            <person name="Parkhill J."/>
            <person name="Rea M.C."/>
            <person name="O'Sullivan O."/>
            <person name="Ritari J."/>
            <person name="Douillard F.P."/>
            <person name="Paul Ross R."/>
            <person name="Yang R."/>
            <person name="Briner A.E."/>
            <person name="Felis G.E."/>
            <person name="de Vos W.M."/>
            <person name="Barrangou R."/>
            <person name="Klaenhammer T.R."/>
            <person name="Caufield P.W."/>
            <person name="Cui Y."/>
            <person name="Zhang H."/>
            <person name="O'Toole P.W."/>
        </authorList>
    </citation>
    <scope>NUCLEOTIDE SEQUENCE [LARGE SCALE GENOMIC DNA]</scope>
    <source>
        <strain evidence="1 2">DSM 21775</strain>
    </source>
</reference>
<protein>
    <submittedName>
        <fullName evidence="1">Uncharacterized protein</fullName>
    </submittedName>
</protein>
<sequence length="218" mass="25204">MQPLRHTLGDLLTNARLVLANEAPIETVLKNTGIPSWYLAELEKDHIAKPNPDFLTLILQCYELTYAQAVKLRRTDHITSALSEMAYYKHQRLVTYQQQQEMQWPDSADFAQHHSRVEMPNPNAVNSYADIMRCVRVQIEWHPVAIACIFYRVSPMEYWQMEAEQLYVTPSVINMLCHRLEVPDLDELLAAPDLFATICDHLGLEKEKLPTTLRMPGE</sequence>
<dbReference type="AlphaFoldDB" id="A0A0R2DRH5"/>
<dbReference type="OrthoDB" id="2312955at2"/>
<organism evidence="1 2">
    <name type="scientific">Levilactobacillus senmaizukei DSM 21775 = NBRC 103853</name>
    <dbReference type="NCBI Taxonomy" id="1423803"/>
    <lineage>
        <taxon>Bacteria</taxon>
        <taxon>Bacillati</taxon>
        <taxon>Bacillota</taxon>
        <taxon>Bacilli</taxon>
        <taxon>Lactobacillales</taxon>
        <taxon>Lactobacillaceae</taxon>
        <taxon>Levilactobacillus</taxon>
    </lineage>
</organism>
<dbReference type="PATRIC" id="fig|1423803.3.peg.1279"/>
<keyword evidence="2" id="KW-1185">Reference proteome</keyword>
<dbReference type="RefSeq" id="WP_061775773.1">
    <property type="nucleotide sequence ID" value="NZ_AYZH01000003.1"/>
</dbReference>
<evidence type="ECO:0000313" key="2">
    <source>
        <dbReference type="Proteomes" id="UP000051589"/>
    </source>
</evidence>